<reference evidence="4" key="2">
    <citation type="submission" date="2022-06" db="UniProtKB">
        <authorList>
            <consortium name="EnsemblMetazoa"/>
        </authorList>
    </citation>
    <scope>IDENTIFICATION</scope>
    <source>
        <strain evidence="4">p50T (Dazao)</strain>
    </source>
</reference>
<feature type="signal peptide" evidence="2">
    <location>
        <begin position="1"/>
        <end position="20"/>
    </location>
</feature>
<dbReference type="RefSeq" id="XP_004933502.2">
    <property type="nucleotide sequence ID" value="XM_004933445.5"/>
</dbReference>
<dbReference type="InterPro" id="IPR002018">
    <property type="entry name" value="CarbesteraseB"/>
</dbReference>
<feature type="chain" id="PRO_5035795779" description="Carboxylesterase type B domain-containing protein" evidence="2">
    <location>
        <begin position="21"/>
        <end position="552"/>
    </location>
</feature>
<evidence type="ECO:0000313" key="4">
    <source>
        <dbReference type="EnsemblMetazoa" id="XP_004933502.2"/>
    </source>
</evidence>
<name>A0A8R2AQU3_BOMMO</name>
<evidence type="ECO:0000259" key="3">
    <source>
        <dbReference type="Pfam" id="PF00135"/>
    </source>
</evidence>
<evidence type="ECO:0000313" key="5">
    <source>
        <dbReference type="Proteomes" id="UP000005204"/>
    </source>
</evidence>
<dbReference type="PROSITE" id="PS00941">
    <property type="entry name" value="CARBOXYLESTERASE_B_2"/>
    <property type="match status" value="1"/>
</dbReference>
<dbReference type="EnsemblMetazoa" id="XM_004933445.4">
    <property type="protein sequence ID" value="XP_004933502.2"/>
    <property type="gene ID" value="LOC101735628"/>
</dbReference>
<dbReference type="GeneID" id="101735628"/>
<reference evidence="5" key="1">
    <citation type="journal article" date="2008" name="Insect Biochem. Mol. Biol.">
        <title>The genome of a lepidopteran model insect, the silkworm Bombyx mori.</title>
        <authorList>
            <consortium name="International Silkworm Genome Consortium"/>
        </authorList>
    </citation>
    <scope>NUCLEOTIDE SEQUENCE [LARGE SCALE GENOMIC DNA]</scope>
    <source>
        <strain evidence="5">p50T</strain>
    </source>
</reference>
<dbReference type="Gene3D" id="3.40.50.1820">
    <property type="entry name" value="alpha/beta hydrolase"/>
    <property type="match status" value="1"/>
</dbReference>
<dbReference type="KEGG" id="bmor:101735628"/>
<dbReference type="InterPro" id="IPR050309">
    <property type="entry name" value="Type-B_Carboxylest/Lipase"/>
</dbReference>
<dbReference type="AlphaFoldDB" id="A0A8R2AQU3"/>
<evidence type="ECO:0000256" key="2">
    <source>
        <dbReference type="SAM" id="SignalP"/>
    </source>
</evidence>
<organism evidence="4 5">
    <name type="scientific">Bombyx mori</name>
    <name type="common">Silk moth</name>
    <dbReference type="NCBI Taxonomy" id="7091"/>
    <lineage>
        <taxon>Eukaryota</taxon>
        <taxon>Metazoa</taxon>
        <taxon>Ecdysozoa</taxon>
        <taxon>Arthropoda</taxon>
        <taxon>Hexapoda</taxon>
        <taxon>Insecta</taxon>
        <taxon>Pterygota</taxon>
        <taxon>Neoptera</taxon>
        <taxon>Endopterygota</taxon>
        <taxon>Lepidoptera</taxon>
        <taxon>Glossata</taxon>
        <taxon>Ditrysia</taxon>
        <taxon>Bombycoidea</taxon>
        <taxon>Bombycidae</taxon>
        <taxon>Bombycinae</taxon>
        <taxon>Bombyx</taxon>
    </lineage>
</organism>
<sequence length="552" mass="63630">MGLIKLSFAIFTINFYWTFCTENDCVQVNDVKMIGRKLFTVFDKKPYVAFWDISYAEPPVGNLRFKPPKLRLNFGSTKFNYSKPYLNTRRSRTEDCLYLSIYMPLTNATGFPVIIWIHERSYCHGPDFFIDENIIVVTVSFRTGIFGYLNTGDGFALGNMGAKDMLTAIKWVKSNIKNFKGDVDKITVIGSGEAAASVATFPLTSAAGNLFSRIIVESGSALSPENYRNYNFEISNKLYWNLNGPFKKLNRTNLYQILANSTTNELLLASGALFDSTEVRDNQRLINSFGPTVELSGKGAFMNKFPSDIYKRPLPNKSVDVMFGYTSLEYLHKLRGFVDNRKLLKFMNYNFQYLVPFEGKIDEYGSKRYQEIRQRIMDFYFANGTIGERSLRRYAKYVSDQAIYPVIRQARSHSEKSGNNVYLYRFSYKGCLNIVRDLLLRNFKLTGATGGDEVCYQFTCKSANRLYRSEVSSERRFVKKIARLLANFAKHGDPTPEGSDEILGDLKWTPMVDLNNIKGLNLNRKIKMIELPEMRRVRFWDQLKSEYFEDFD</sequence>
<evidence type="ECO:0000256" key="1">
    <source>
        <dbReference type="ARBA" id="ARBA00023180"/>
    </source>
</evidence>
<accession>A0A8R2AQU3</accession>
<dbReference type="InterPro" id="IPR019819">
    <property type="entry name" value="Carboxylesterase_B_CS"/>
</dbReference>
<dbReference type="Proteomes" id="UP000005204">
    <property type="component" value="Unassembled WGS sequence"/>
</dbReference>
<feature type="domain" description="Carboxylesterase type B" evidence="3">
    <location>
        <begin position="26"/>
        <end position="540"/>
    </location>
</feature>
<keyword evidence="2" id="KW-0732">Signal</keyword>
<dbReference type="SUPFAM" id="SSF53474">
    <property type="entry name" value="alpha/beta-Hydrolases"/>
    <property type="match status" value="1"/>
</dbReference>
<dbReference type="PANTHER" id="PTHR11559">
    <property type="entry name" value="CARBOXYLESTERASE"/>
    <property type="match status" value="1"/>
</dbReference>
<dbReference type="InterPro" id="IPR029058">
    <property type="entry name" value="AB_hydrolase_fold"/>
</dbReference>
<proteinExistence type="predicted"/>
<dbReference type="Pfam" id="PF00135">
    <property type="entry name" value="COesterase"/>
    <property type="match status" value="1"/>
</dbReference>
<keyword evidence="5" id="KW-1185">Reference proteome</keyword>
<protein>
    <recommendedName>
        <fullName evidence="3">Carboxylesterase type B domain-containing protein</fullName>
    </recommendedName>
</protein>
<keyword evidence="1" id="KW-0325">Glycoprotein</keyword>